<dbReference type="KEGG" id="luo:HHL09_19920"/>
<protein>
    <submittedName>
        <fullName evidence="1">Uncharacterized protein</fullName>
    </submittedName>
</protein>
<dbReference type="InterPro" id="IPR016024">
    <property type="entry name" value="ARM-type_fold"/>
</dbReference>
<evidence type="ECO:0000313" key="2">
    <source>
        <dbReference type="Proteomes" id="UP000501812"/>
    </source>
</evidence>
<dbReference type="RefSeq" id="WP_169456382.1">
    <property type="nucleotide sequence ID" value="NZ_CP051774.1"/>
</dbReference>
<sequence length="461" mass="51981">MTADRETLKKVNALCGKLKSAWALQVGFESRVSGLLPEIIALPSEQIDACLEKAAKGDPLRRACLVPIACEHLFHPSLHHRIGAWLEDESLPFRDKVMRAVGSFRLAGFAPYLDRFLVPDGPGSERQQEEVARYRQAALEAISQLKAPENLPALRRLLDDPARQRVPSYVQVLANYPGDEARPLLQSWFRECEGIDQHGIAARLQAGEFSDDEKHELFDKTWLTCRVAEMYGALEKREVIDFLVKHLDIGLRLPGEPGLGMNLLLDGERATSLIARLNGWDLEDRDHDLTKEGSERSRQFIGSLWSAFRADPALAYQAECPVKPVYPAKHKLHKLVDRLLAEHGKLIEEDAELGYWLRQETEGDGMILAMHIRRGGSHWRIVRLSDGDREEWKSGKVPARHLFFRYSHEGALVAYHAQVLVNASDLENRYAKAAVRKLEKIAARKTEKKEASNSGETGQIS</sequence>
<gene>
    <name evidence="1" type="ORF">HHL09_19920</name>
</gene>
<accession>A0A858RKW0</accession>
<organism evidence="1 2">
    <name type="scientific">Luteolibacter luteus</name>
    <dbReference type="NCBI Taxonomy" id="2728835"/>
    <lineage>
        <taxon>Bacteria</taxon>
        <taxon>Pseudomonadati</taxon>
        <taxon>Verrucomicrobiota</taxon>
        <taxon>Verrucomicrobiia</taxon>
        <taxon>Verrucomicrobiales</taxon>
        <taxon>Verrucomicrobiaceae</taxon>
        <taxon>Luteolibacter</taxon>
    </lineage>
</organism>
<dbReference type="AlphaFoldDB" id="A0A858RKW0"/>
<evidence type="ECO:0000313" key="1">
    <source>
        <dbReference type="EMBL" id="QJE97956.1"/>
    </source>
</evidence>
<dbReference type="Proteomes" id="UP000501812">
    <property type="component" value="Chromosome"/>
</dbReference>
<name>A0A858RKW0_9BACT</name>
<proteinExistence type="predicted"/>
<dbReference type="EMBL" id="CP051774">
    <property type="protein sequence ID" value="QJE97956.1"/>
    <property type="molecule type" value="Genomic_DNA"/>
</dbReference>
<dbReference type="Gene3D" id="1.25.10.10">
    <property type="entry name" value="Leucine-rich Repeat Variant"/>
    <property type="match status" value="1"/>
</dbReference>
<dbReference type="SUPFAM" id="SSF48371">
    <property type="entry name" value="ARM repeat"/>
    <property type="match status" value="1"/>
</dbReference>
<keyword evidence="2" id="KW-1185">Reference proteome</keyword>
<dbReference type="InterPro" id="IPR011989">
    <property type="entry name" value="ARM-like"/>
</dbReference>
<reference evidence="1 2" key="1">
    <citation type="submission" date="2020-04" db="EMBL/GenBank/DDBJ databases">
        <title>Luteolibacter sp. G-1-1-1 isolated from soil.</title>
        <authorList>
            <person name="Dahal R.H."/>
        </authorList>
    </citation>
    <scope>NUCLEOTIDE SEQUENCE [LARGE SCALE GENOMIC DNA]</scope>
    <source>
        <strain evidence="1 2">G-1-1-1</strain>
    </source>
</reference>